<dbReference type="Gene3D" id="1.25.40.10">
    <property type="entry name" value="Tetratricopeptide repeat domain"/>
    <property type="match status" value="1"/>
</dbReference>
<dbReference type="EMBL" id="AWXU01000013">
    <property type="protein sequence ID" value="KFN50940.1"/>
    <property type="molecule type" value="Genomic_DNA"/>
</dbReference>
<sequence length="598" mass="64921">MSASPPSDPLAAGLAAASALQQRGDVAGARRALLDLLAAFPGHPSVHRALGLLAANTGARDEALRELRAAVAAAPGVASLQVELGSVLAHGGDFAAALPHFEAATRLQPGLALAWHLRGITLVRLQDDAAALPVLRRAHALAPDQTPTLLALAQAEFRSGFPADALPLWQEVRRRRPDAEAVLRLGETLSRMGRQDEAAALYRDALQRQGDDADLWMALAQGEEDEGHRDAAEAAYQRALALRPGWAFPLAGLLGLRRGKAAPEHVAAATARLGDDIPDPERALLGYELGKVHDGRGEYREAMARWDDANAARRRMIGDYDDGDIRARGEAIVADWPAQVFAAGPRPGHDPDPRPLFVVGMPRSGTTLTESILGAHPQVFGCGELAELGLVAALAPLRPGRARRWPPGPDDLHPDALAWAAPRWLEAATRRAPADALRLVDKSPLNFQLLGLAALLFPNARVVWCRRDPRDVAVSIYGENFSLDERFATRLEGIAGFINLEQRLMRHWQQVLPLPILELRYEALVTDVEAQVRRLIHFAGLPWDPACLDFHRSERGVQTPSRWQVRQPVHARSVGRWRNYEFALGPLLAALDDAPEGG</sequence>
<feature type="repeat" description="TPR" evidence="2">
    <location>
        <begin position="179"/>
        <end position="212"/>
    </location>
</feature>
<keyword evidence="2" id="KW-0802">TPR repeat</keyword>
<dbReference type="InterPro" id="IPR019734">
    <property type="entry name" value="TPR_rpt"/>
</dbReference>
<accession>A0A091C2V8</accession>
<evidence type="ECO:0000256" key="1">
    <source>
        <dbReference type="ARBA" id="ARBA00022679"/>
    </source>
</evidence>
<dbReference type="RefSeq" id="WP_051239745.1">
    <property type="nucleotide sequence ID" value="NZ_AUFF01000003.1"/>
</dbReference>
<dbReference type="Pfam" id="PF13432">
    <property type="entry name" value="TPR_16"/>
    <property type="match status" value="3"/>
</dbReference>
<evidence type="ECO:0000313" key="4">
    <source>
        <dbReference type="Proteomes" id="UP000029391"/>
    </source>
</evidence>
<dbReference type="InterPro" id="IPR027417">
    <property type="entry name" value="P-loop_NTPase"/>
</dbReference>
<dbReference type="GO" id="GO:0008476">
    <property type="term" value="F:protein-tyrosine sulfotransferase activity"/>
    <property type="evidence" value="ECO:0007669"/>
    <property type="project" value="InterPro"/>
</dbReference>
<dbReference type="OrthoDB" id="9766687at2"/>
<dbReference type="SUPFAM" id="SSF48452">
    <property type="entry name" value="TPR-like"/>
    <property type="match status" value="1"/>
</dbReference>
<evidence type="ECO:0000313" key="3">
    <source>
        <dbReference type="EMBL" id="KFN50940.1"/>
    </source>
</evidence>
<protein>
    <submittedName>
        <fullName evidence="3">Uncharacterized protein</fullName>
    </submittedName>
</protein>
<organism evidence="3 4">
    <name type="scientific">Arenimonas composti TR7-09 = DSM 18010</name>
    <dbReference type="NCBI Taxonomy" id="1121013"/>
    <lineage>
        <taxon>Bacteria</taxon>
        <taxon>Pseudomonadati</taxon>
        <taxon>Pseudomonadota</taxon>
        <taxon>Gammaproteobacteria</taxon>
        <taxon>Lysobacterales</taxon>
        <taxon>Lysobacteraceae</taxon>
        <taxon>Arenimonas</taxon>
    </lineage>
</organism>
<feature type="repeat" description="TPR" evidence="2">
    <location>
        <begin position="78"/>
        <end position="111"/>
    </location>
</feature>
<dbReference type="PANTHER" id="PTHR12788">
    <property type="entry name" value="PROTEIN-TYROSINE SULFOTRANSFERASE 2"/>
    <property type="match status" value="1"/>
</dbReference>
<dbReference type="Gene3D" id="3.40.50.300">
    <property type="entry name" value="P-loop containing nucleotide triphosphate hydrolases"/>
    <property type="match status" value="1"/>
</dbReference>
<dbReference type="PANTHER" id="PTHR12788:SF10">
    <property type="entry name" value="PROTEIN-TYROSINE SULFOTRANSFERASE"/>
    <property type="match status" value="1"/>
</dbReference>
<reference evidence="3 4" key="1">
    <citation type="submission" date="2013-09" db="EMBL/GenBank/DDBJ databases">
        <title>Genome sequencing of Arenimonas composti.</title>
        <authorList>
            <person name="Chen F."/>
            <person name="Wang G."/>
        </authorList>
    </citation>
    <scope>NUCLEOTIDE SEQUENCE [LARGE SCALE GENOMIC DNA]</scope>
    <source>
        <strain evidence="3 4">TR7-09</strain>
    </source>
</reference>
<dbReference type="Proteomes" id="UP000029391">
    <property type="component" value="Unassembled WGS sequence"/>
</dbReference>
<dbReference type="InterPro" id="IPR011990">
    <property type="entry name" value="TPR-like_helical_dom_sf"/>
</dbReference>
<dbReference type="PROSITE" id="PS50005">
    <property type="entry name" value="TPR"/>
    <property type="match status" value="2"/>
</dbReference>
<proteinExistence type="predicted"/>
<gene>
    <name evidence="3" type="ORF">P873_04875</name>
</gene>
<comment type="caution">
    <text evidence="3">The sequence shown here is derived from an EMBL/GenBank/DDBJ whole genome shotgun (WGS) entry which is preliminary data.</text>
</comment>
<dbReference type="SUPFAM" id="SSF52540">
    <property type="entry name" value="P-loop containing nucleoside triphosphate hydrolases"/>
    <property type="match status" value="1"/>
</dbReference>
<name>A0A091C2V8_9GAMM</name>
<dbReference type="Pfam" id="PF13469">
    <property type="entry name" value="Sulfotransfer_3"/>
    <property type="match status" value="1"/>
</dbReference>
<keyword evidence="1" id="KW-0808">Transferase</keyword>
<dbReference type="AlphaFoldDB" id="A0A091C2V8"/>
<evidence type="ECO:0000256" key="2">
    <source>
        <dbReference type="PROSITE-ProRule" id="PRU00339"/>
    </source>
</evidence>
<keyword evidence="4" id="KW-1185">Reference proteome</keyword>
<dbReference type="InterPro" id="IPR026634">
    <property type="entry name" value="TPST-like"/>
</dbReference>
<dbReference type="SMART" id="SM00028">
    <property type="entry name" value="TPR"/>
    <property type="match status" value="5"/>
</dbReference>
<dbReference type="eggNOG" id="COG0457">
    <property type="taxonomic scope" value="Bacteria"/>
</dbReference>
<dbReference type="STRING" id="1121013.GCA_000426365_01558"/>